<dbReference type="InterPro" id="IPR017930">
    <property type="entry name" value="Myb_dom"/>
</dbReference>
<evidence type="ECO:0000256" key="6">
    <source>
        <dbReference type="ARBA" id="ARBA00023242"/>
    </source>
</evidence>
<dbReference type="GO" id="GO:0043565">
    <property type="term" value="F:sequence-specific DNA binding"/>
    <property type="evidence" value="ECO:0007669"/>
    <property type="project" value="InterPro"/>
</dbReference>
<evidence type="ECO:0000259" key="7">
    <source>
        <dbReference type="PROSITE" id="PS50090"/>
    </source>
</evidence>
<dbReference type="SUPFAM" id="SSF46689">
    <property type="entry name" value="Homeodomain-like"/>
    <property type="match status" value="1"/>
</dbReference>
<feature type="domain" description="Myb-like" evidence="7">
    <location>
        <begin position="57"/>
        <end position="107"/>
    </location>
</feature>
<keyword evidence="4" id="KW-0238">DNA-binding</keyword>
<comment type="subcellular location">
    <subcellularLocation>
        <location evidence="1">Nucleus</location>
    </subcellularLocation>
</comment>
<dbReference type="KEGG" id="bvg:104908836"/>
<keyword evidence="10" id="KW-1185">Reference proteome</keyword>
<sequence>MMREENLRKGPWYEEEDERLKAFVAVLGARRWDSVARISGLRRSGKSCRLRWLNYLRPFLKHGPITPEEEHVIVKLHERWGNKWAKIARRLPGRTDNEIKNYWRTHLRKNMQMKISLPHNSTSSKSPSNNIWTVELSSSSDHTNNYSIQSDASLKEGDTITPEISSNTDNITSCTDETIGAISGHSSSYNNDDHQKGLISDCMITNSPYEDRLSDWINLLLKDEETDKCSSSELRLDCPKSWCLGDDSAWDFLDTKWDIDLFNM</sequence>
<feature type="domain" description="Myb-like" evidence="7">
    <location>
        <begin position="4"/>
        <end position="56"/>
    </location>
</feature>
<gene>
    <name evidence="9" type="ORF">BVRB_7g179140</name>
</gene>
<protein>
    <submittedName>
        <fullName evidence="9">Uncharacterized protein</fullName>
    </submittedName>
</protein>
<dbReference type="PANTHER" id="PTHR45675">
    <property type="entry name" value="MYB TRANSCRIPTION FACTOR-RELATED-RELATED"/>
    <property type="match status" value="1"/>
</dbReference>
<name>A0A0J8BAR0_BETVV</name>
<evidence type="ECO:0000313" key="9">
    <source>
        <dbReference type="EMBL" id="KMS97053.1"/>
    </source>
</evidence>
<dbReference type="PROSITE" id="PS51294">
    <property type="entry name" value="HTH_MYB"/>
    <property type="match status" value="2"/>
</dbReference>
<feature type="domain" description="HTH myb-type" evidence="8">
    <location>
        <begin position="4"/>
        <end position="56"/>
    </location>
</feature>
<dbReference type="eggNOG" id="KOG0048">
    <property type="taxonomic scope" value="Eukaryota"/>
</dbReference>
<reference evidence="9 10" key="1">
    <citation type="journal article" date="2014" name="Nature">
        <title>The genome of the recently domesticated crop plant sugar beet (Beta vulgaris).</title>
        <authorList>
            <person name="Dohm J.C."/>
            <person name="Minoche A.E."/>
            <person name="Holtgrawe D."/>
            <person name="Capella-Gutierrez S."/>
            <person name="Zakrzewski F."/>
            <person name="Tafer H."/>
            <person name="Rupp O."/>
            <person name="Sorensen T.R."/>
            <person name="Stracke R."/>
            <person name="Reinhardt R."/>
            <person name="Goesmann A."/>
            <person name="Kraft T."/>
            <person name="Schulz B."/>
            <person name="Stadler P.F."/>
            <person name="Schmidt T."/>
            <person name="Gabaldon T."/>
            <person name="Lehrach H."/>
            <person name="Weisshaar B."/>
            <person name="Himmelbauer H."/>
        </authorList>
    </citation>
    <scope>NUCLEOTIDE SEQUENCE [LARGE SCALE GENOMIC DNA]</scope>
    <source>
        <tissue evidence="9">Taproot</tissue>
    </source>
</reference>
<keyword evidence="3" id="KW-0805">Transcription regulation</keyword>
<dbReference type="GO" id="GO:0009646">
    <property type="term" value="P:response to absence of light"/>
    <property type="evidence" value="ECO:0007669"/>
    <property type="project" value="EnsemblPlants"/>
</dbReference>
<dbReference type="OrthoDB" id="2143914at2759"/>
<dbReference type="PROSITE" id="PS50090">
    <property type="entry name" value="MYB_LIKE"/>
    <property type="match status" value="2"/>
</dbReference>
<dbReference type="CDD" id="cd00167">
    <property type="entry name" value="SANT"/>
    <property type="match status" value="2"/>
</dbReference>
<dbReference type="PANTHER" id="PTHR45675:SF8">
    <property type="entry name" value="TRANSCRIPTION FACTOR MYB27"/>
    <property type="match status" value="1"/>
</dbReference>
<proteinExistence type="predicted"/>
<dbReference type="Pfam" id="PF00249">
    <property type="entry name" value="Myb_DNA-binding"/>
    <property type="match status" value="2"/>
</dbReference>
<evidence type="ECO:0000256" key="5">
    <source>
        <dbReference type="ARBA" id="ARBA00023163"/>
    </source>
</evidence>
<evidence type="ECO:0000313" key="10">
    <source>
        <dbReference type="Proteomes" id="UP000035740"/>
    </source>
</evidence>
<feature type="domain" description="HTH myb-type" evidence="8">
    <location>
        <begin position="57"/>
        <end position="111"/>
    </location>
</feature>
<keyword evidence="6" id="KW-0539">Nucleus</keyword>
<keyword evidence="2" id="KW-0677">Repeat</keyword>
<dbReference type="EMBL" id="KQ090342">
    <property type="protein sequence ID" value="KMS97053.1"/>
    <property type="molecule type" value="Genomic_DNA"/>
</dbReference>
<evidence type="ECO:0000256" key="2">
    <source>
        <dbReference type="ARBA" id="ARBA00022737"/>
    </source>
</evidence>
<evidence type="ECO:0000256" key="4">
    <source>
        <dbReference type="ARBA" id="ARBA00023125"/>
    </source>
</evidence>
<dbReference type="SMART" id="SM00717">
    <property type="entry name" value="SANT"/>
    <property type="match status" value="2"/>
</dbReference>
<accession>A0A0J8BAR0</accession>
<dbReference type="OMA" id="CTDETIG"/>
<dbReference type="AlphaFoldDB" id="A0A0J8BAR0"/>
<dbReference type="FunFam" id="1.10.10.60:FF:000011">
    <property type="entry name" value="Myb transcription factor"/>
    <property type="match status" value="1"/>
</dbReference>
<evidence type="ECO:0000256" key="3">
    <source>
        <dbReference type="ARBA" id="ARBA00023015"/>
    </source>
</evidence>
<evidence type="ECO:0000259" key="8">
    <source>
        <dbReference type="PROSITE" id="PS51294"/>
    </source>
</evidence>
<organism evidence="9 10">
    <name type="scientific">Beta vulgaris subsp. vulgaris</name>
    <name type="common">Beet</name>
    <dbReference type="NCBI Taxonomy" id="3555"/>
    <lineage>
        <taxon>Eukaryota</taxon>
        <taxon>Viridiplantae</taxon>
        <taxon>Streptophyta</taxon>
        <taxon>Embryophyta</taxon>
        <taxon>Tracheophyta</taxon>
        <taxon>Spermatophyta</taxon>
        <taxon>Magnoliopsida</taxon>
        <taxon>eudicotyledons</taxon>
        <taxon>Gunneridae</taxon>
        <taxon>Pentapetalae</taxon>
        <taxon>Caryophyllales</taxon>
        <taxon>Chenopodiaceae</taxon>
        <taxon>Betoideae</taxon>
        <taxon>Beta</taxon>
    </lineage>
</organism>
<dbReference type="Gramene" id="KMS97053">
    <property type="protein sequence ID" value="KMS97053"/>
    <property type="gene ID" value="BVRB_7g179140"/>
</dbReference>
<dbReference type="InterPro" id="IPR009057">
    <property type="entry name" value="Homeodomain-like_sf"/>
</dbReference>
<dbReference type="InterPro" id="IPR044676">
    <property type="entry name" value="EOBI/EOBII-like_plant"/>
</dbReference>
<evidence type="ECO:0000256" key="1">
    <source>
        <dbReference type="ARBA" id="ARBA00004123"/>
    </source>
</evidence>
<dbReference type="Gene3D" id="1.10.10.60">
    <property type="entry name" value="Homeodomain-like"/>
    <property type="match status" value="2"/>
</dbReference>
<keyword evidence="5" id="KW-0804">Transcription</keyword>
<dbReference type="InterPro" id="IPR001005">
    <property type="entry name" value="SANT/Myb"/>
</dbReference>
<dbReference type="GO" id="GO:0003700">
    <property type="term" value="F:DNA-binding transcription factor activity"/>
    <property type="evidence" value="ECO:0007669"/>
    <property type="project" value="InterPro"/>
</dbReference>
<dbReference type="GO" id="GO:0005634">
    <property type="term" value="C:nucleus"/>
    <property type="evidence" value="ECO:0007669"/>
    <property type="project" value="UniProtKB-SubCell"/>
</dbReference>
<dbReference type="Proteomes" id="UP000035740">
    <property type="component" value="Unassembled WGS sequence"/>
</dbReference>